<dbReference type="InterPro" id="IPR001647">
    <property type="entry name" value="HTH_TetR"/>
</dbReference>
<dbReference type="InterPro" id="IPR036271">
    <property type="entry name" value="Tet_transcr_reg_TetR-rel_C_sf"/>
</dbReference>
<keyword evidence="1 2" id="KW-0238">DNA-binding</keyword>
<organism evidence="4 5">
    <name type="scientific">Amycolatopsis marina</name>
    <dbReference type="NCBI Taxonomy" id="490629"/>
    <lineage>
        <taxon>Bacteria</taxon>
        <taxon>Bacillati</taxon>
        <taxon>Actinomycetota</taxon>
        <taxon>Actinomycetes</taxon>
        <taxon>Pseudonocardiales</taxon>
        <taxon>Pseudonocardiaceae</taxon>
        <taxon>Amycolatopsis</taxon>
    </lineage>
</organism>
<dbReference type="GO" id="GO:0000976">
    <property type="term" value="F:transcription cis-regulatory region binding"/>
    <property type="evidence" value="ECO:0007669"/>
    <property type="project" value="TreeGrafter"/>
</dbReference>
<dbReference type="STRING" id="490629.SAMN05216266_113220"/>
<name>A0A1I1BJ53_9PSEU</name>
<dbReference type="PANTHER" id="PTHR30055:SF226">
    <property type="entry name" value="HTH-TYPE TRANSCRIPTIONAL REGULATOR PKSA"/>
    <property type="match status" value="1"/>
</dbReference>
<dbReference type="SUPFAM" id="SSF46689">
    <property type="entry name" value="Homeodomain-like"/>
    <property type="match status" value="1"/>
</dbReference>
<evidence type="ECO:0000259" key="3">
    <source>
        <dbReference type="PROSITE" id="PS50977"/>
    </source>
</evidence>
<dbReference type="SUPFAM" id="SSF48498">
    <property type="entry name" value="Tetracyclin repressor-like, C-terminal domain"/>
    <property type="match status" value="1"/>
</dbReference>
<feature type="domain" description="HTH tetR-type" evidence="3">
    <location>
        <begin position="19"/>
        <end position="79"/>
    </location>
</feature>
<evidence type="ECO:0000313" key="5">
    <source>
        <dbReference type="Proteomes" id="UP000243799"/>
    </source>
</evidence>
<gene>
    <name evidence="4" type="ORF">SAMN05216266_113220</name>
</gene>
<dbReference type="Gene3D" id="1.10.357.10">
    <property type="entry name" value="Tetracycline Repressor, domain 2"/>
    <property type="match status" value="1"/>
</dbReference>
<dbReference type="EMBL" id="FOKG01000013">
    <property type="protein sequence ID" value="SFB48808.1"/>
    <property type="molecule type" value="Genomic_DNA"/>
</dbReference>
<dbReference type="PROSITE" id="PS50977">
    <property type="entry name" value="HTH_TETR_2"/>
    <property type="match status" value="1"/>
</dbReference>
<accession>A0A1I1BJ53</accession>
<reference evidence="5" key="1">
    <citation type="submission" date="2016-10" db="EMBL/GenBank/DDBJ databases">
        <authorList>
            <person name="Varghese N."/>
            <person name="Submissions S."/>
        </authorList>
    </citation>
    <scope>NUCLEOTIDE SEQUENCE [LARGE SCALE GENOMIC DNA]</scope>
    <source>
        <strain evidence="5">CGMCC 4.3568</strain>
    </source>
</reference>
<protein>
    <submittedName>
        <fullName evidence="4">Transcriptional regulator, TetR family</fullName>
    </submittedName>
</protein>
<proteinExistence type="predicted"/>
<dbReference type="Gene3D" id="1.10.10.60">
    <property type="entry name" value="Homeodomain-like"/>
    <property type="match status" value="1"/>
</dbReference>
<evidence type="ECO:0000313" key="4">
    <source>
        <dbReference type="EMBL" id="SFB48808.1"/>
    </source>
</evidence>
<feature type="DNA-binding region" description="H-T-H motif" evidence="2">
    <location>
        <begin position="42"/>
        <end position="61"/>
    </location>
</feature>
<evidence type="ECO:0000256" key="2">
    <source>
        <dbReference type="PROSITE-ProRule" id="PRU00335"/>
    </source>
</evidence>
<dbReference type="InterPro" id="IPR009057">
    <property type="entry name" value="Homeodomain-like_sf"/>
</dbReference>
<dbReference type="PANTHER" id="PTHR30055">
    <property type="entry name" value="HTH-TYPE TRANSCRIPTIONAL REGULATOR RUTR"/>
    <property type="match status" value="1"/>
</dbReference>
<dbReference type="OrthoDB" id="4331447at2"/>
<evidence type="ECO:0000256" key="1">
    <source>
        <dbReference type="ARBA" id="ARBA00023125"/>
    </source>
</evidence>
<dbReference type="RefSeq" id="WP_091675112.1">
    <property type="nucleotide sequence ID" value="NZ_FOKG01000013.1"/>
</dbReference>
<dbReference type="PRINTS" id="PR00455">
    <property type="entry name" value="HTHTETR"/>
</dbReference>
<dbReference type="Proteomes" id="UP000243799">
    <property type="component" value="Unassembled WGS sequence"/>
</dbReference>
<sequence>MSEEPGRMYRGVAPGRRRAERRERLLAAALDEFTSTGYQATKIAELCSRAGVSTRNFYEEFRGKEDVLLALHARINDMAMVRVGVELGAVAEADVVTRIGKLVDVFVATVAVDPRLPRLNYVEAVGVSPALEAQHQEWVGRWADFICGEAERAAEDGIAPRRDYRLTAIALVGAVTGLLREWQAHDPPIPAAAIAEEMKGIMIAAITRKTDAP</sequence>
<dbReference type="InterPro" id="IPR050109">
    <property type="entry name" value="HTH-type_TetR-like_transc_reg"/>
</dbReference>
<dbReference type="AlphaFoldDB" id="A0A1I1BJ53"/>
<keyword evidence="5" id="KW-1185">Reference proteome</keyword>
<dbReference type="Pfam" id="PF00440">
    <property type="entry name" value="TetR_N"/>
    <property type="match status" value="1"/>
</dbReference>
<dbReference type="GO" id="GO:0003700">
    <property type="term" value="F:DNA-binding transcription factor activity"/>
    <property type="evidence" value="ECO:0007669"/>
    <property type="project" value="TreeGrafter"/>
</dbReference>